<name>V4CA73_LOTGI</name>
<dbReference type="KEGG" id="lgi:LOTGIDRAFT_101925"/>
<dbReference type="OrthoDB" id="10058982at2759"/>
<feature type="non-terminal residue" evidence="1">
    <location>
        <position position="1"/>
    </location>
</feature>
<feature type="non-terminal residue" evidence="1">
    <location>
        <position position="54"/>
    </location>
</feature>
<evidence type="ECO:0000313" key="1">
    <source>
        <dbReference type="EMBL" id="ESO98699.1"/>
    </source>
</evidence>
<dbReference type="CTD" id="20229567"/>
<evidence type="ECO:0000313" key="2">
    <source>
        <dbReference type="Proteomes" id="UP000030746"/>
    </source>
</evidence>
<dbReference type="AlphaFoldDB" id="V4CA73"/>
<sequence>LGTRHQTKEKTGVYNTRCSQAVTHPSTNRARRCLTSVIGRELVLSTRYGRRHYI</sequence>
<dbReference type="Proteomes" id="UP000030746">
    <property type="component" value="Unassembled WGS sequence"/>
</dbReference>
<proteinExistence type="predicted"/>
<dbReference type="GeneID" id="20229567"/>
<protein>
    <submittedName>
        <fullName evidence="1">Uncharacterized protein</fullName>
    </submittedName>
</protein>
<accession>V4CA73</accession>
<organism evidence="1 2">
    <name type="scientific">Lottia gigantea</name>
    <name type="common">Giant owl limpet</name>
    <dbReference type="NCBI Taxonomy" id="225164"/>
    <lineage>
        <taxon>Eukaryota</taxon>
        <taxon>Metazoa</taxon>
        <taxon>Spiralia</taxon>
        <taxon>Lophotrochozoa</taxon>
        <taxon>Mollusca</taxon>
        <taxon>Gastropoda</taxon>
        <taxon>Patellogastropoda</taxon>
        <taxon>Lottioidea</taxon>
        <taxon>Lottiidae</taxon>
        <taxon>Lottia</taxon>
    </lineage>
</organism>
<dbReference type="HOGENOM" id="CLU_210671_0_0_1"/>
<reference evidence="1 2" key="1">
    <citation type="journal article" date="2013" name="Nature">
        <title>Insights into bilaterian evolution from three spiralian genomes.</title>
        <authorList>
            <person name="Simakov O."/>
            <person name="Marletaz F."/>
            <person name="Cho S.J."/>
            <person name="Edsinger-Gonzales E."/>
            <person name="Havlak P."/>
            <person name="Hellsten U."/>
            <person name="Kuo D.H."/>
            <person name="Larsson T."/>
            <person name="Lv J."/>
            <person name="Arendt D."/>
            <person name="Savage R."/>
            <person name="Osoegawa K."/>
            <person name="de Jong P."/>
            <person name="Grimwood J."/>
            <person name="Chapman J.A."/>
            <person name="Shapiro H."/>
            <person name="Aerts A."/>
            <person name="Otillar R.P."/>
            <person name="Terry A.Y."/>
            <person name="Boore J.L."/>
            <person name="Grigoriev I.V."/>
            <person name="Lindberg D.R."/>
            <person name="Seaver E.C."/>
            <person name="Weisblat D.A."/>
            <person name="Putnam N.H."/>
            <person name="Rokhsar D.S."/>
        </authorList>
    </citation>
    <scope>NUCLEOTIDE SEQUENCE [LARGE SCALE GENOMIC DNA]</scope>
</reference>
<gene>
    <name evidence="1" type="ORF">LOTGIDRAFT_101925</name>
</gene>
<dbReference type="EMBL" id="KB201205">
    <property type="protein sequence ID" value="ESO98699.1"/>
    <property type="molecule type" value="Genomic_DNA"/>
</dbReference>
<dbReference type="RefSeq" id="XP_009050345.1">
    <property type="nucleotide sequence ID" value="XM_009052097.1"/>
</dbReference>
<keyword evidence="2" id="KW-1185">Reference proteome</keyword>